<feature type="compositionally biased region" description="Polar residues" evidence="3">
    <location>
        <begin position="112"/>
        <end position="135"/>
    </location>
</feature>
<dbReference type="EMBL" id="OZ019894">
    <property type="protein sequence ID" value="CAK9217311.1"/>
    <property type="molecule type" value="Genomic_DNA"/>
</dbReference>
<comment type="similarity">
    <text evidence="1">Belongs to the remorin family.</text>
</comment>
<evidence type="ECO:0000313" key="5">
    <source>
        <dbReference type="EMBL" id="CAK9217311.1"/>
    </source>
</evidence>
<feature type="domain" description="Remorin C-terminal" evidence="4">
    <location>
        <begin position="278"/>
        <end position="381"/>
    </location>
</feature>
<feature type="coiled-coil region" evidence="2">
    <location>
        <begin position="263"/>
        <end position="332"/>
    </location>
</feature>
<evidence type="ECO:0000256" key="3">
    <source>
        <dbReference type="SAM" id="MobiDB-lite"/>
    </source>
</evidence>
<dbReference type="PANTHER" id="PTHR31775:SF5">
    <property type="entry name" value="REMORIN 1.4"/>
    <property type="match status" value="1"/>
</dbReference>
<dbReference type="InterPro" id="IPR005516">
    <property type="entry name" value="Remorin_C"/>
</dbReference>
<reference evidence="5" key="1">
    <citation type="submission" date="2024-02" db="EMBL/GenBank/DDBJ databases">
        <authorList>
            <consortium name="ELIXIR-Norway"/>
            <consortium name="Elixir Norway"/>
        </authorList>
    </citation>
    <scope>NUCLEOTIDE SEQUENCE</scope>
</reference>
<proteinExistence type="inferred from homology"/>
<evidence type="ECO:0000259" key="4">
    <source>
        <dbReference type="Pfam" id="PF03763"/>
    </source>
</evidence>
<accession>A0ABP0UFQ3</accession>
<gene>
    <name evidence="5" type="ORF">CSSPTR1EN2_LOCUS13907</name>
</gene>
<evidence type="ECO:0000313" key="6">
    <source>
        <dbReference type="Proteomes" id="UP001497512"/>
    </source>
</evidence>
<organism evidence="5 6">
    <name type="scientific">Sphagnum troendelagicum</name>
    <dbReference type="NCBI Taxonomy" id="128251"/>
    <lineage>
        <taxon>Eukaryota</taxon>
        <taxon>Viridiplantae</taxon>
        <taxon>Streptophyta</taxon>
        <taxon>Embryophyta</taxon>
        <taxon>Bryophyta</taxon>
        <taxon>Sphagnophytina</taxon>
        <taxon>Sphagnopsida</taxon>
        <taxon>Sphagnales</taxon>
        <taxon>Sphagnaceae</taxon>
        <taxon>Sphagnum</taxon>
    </lineage>
</organism>
<name>A0ABP0UFQ3_9BRYO</name>
<dbReference type="Proteomes" id="UP001497512">
    <property type="component" value="Chromosome 2"/>
</dbReference>
<keyword evidence="6" id="KW-1185">Reference proteome</keyword>
<dbReference type="Pfam" id="PF03763">
    <property type="entry name" value="Remorin_C"/>
    <property type="match status" value="1"/>
</dbReference>
<keyword evidence="2" id="KW-0175">Coiled coil</keyword>
<protein>
    <recommendedName>
        <fullName evidence="4">Remorin C-terminal domain-containing protein</fullName>
    </recommendedName>
</protein>
<dbReference type="PANTHER" id="PTHR31775">
    <property type="entry name" value="OS02G0117200 PROTEIN"/>
    <property type="match status" value="1"/>
</dbReference>
<sequence length="388" mass="43004">MLQNTWVSSEPVDEEGQFLKFCIQNVCFCHPRSEMPLWNGDVGNETHLYPHSSELAADGSTAHGGHHANEHPHVLQESVTAAASTGETNPGLLPEASAIRKAIAASRESLSWNSTTFDPDTTNEFVQSPRPSHVTNIKRCKPKAQDHTNDSDLSSPPPCFRDRQSLTAPTWNINKATAAENKEHNTAHNFLLRPQTSRPVAAPPGSYNEEDVARYQHLANQQHNPESRGEADEQSLKANEQAIDNVMQRRSGDGISGIAAAGGEQMENLLARVKQEKKAFRARTWEESTKAKALQRYARDETKINEWENSMKAKAEAQFRKAEAKMEKQRSKHMEKMNHAFAEAHVKAQDRRAATAATKAKRIAKAEAIVSRIRATGRTPSNCLCCSA</sequence>
<evidence type="ECO:0000256" key="2">
    <source>
        <dbReference type="SAM" id="Coils"/>
    </source>
</evidence>
<evidence type="ECO:0000256" key="1">
    <source>
        <dbReference type="ARBA" id="ARBA00005711"/>
    </source>
</evidence>
<feature type="region of interest" description="Disordered" evidence="3">
    <location>
        <begin position="112"/>
        <end position="158"/>
    </location>
</feature>